<feature type="region of interest" description="Disordered" evidence="1">
    <location>
        <begin position="266"/>
        <end position="295"/>
    </location>
</feature>
<evidence type="ECO:0000313" key="3">
    <source>
        <dbReference type="EMBL" id="KAL0462618.1"/>
    </source>
</evidence>
<evidence type="ECO:0000259" key="2">
    <source>
        <dbReference type="Pfam" id="PF14111"/>
    </source>
</evidence>
<comment type="caution">
    <text evidence="3">The sequence shown here is derived from an EMBL/GenBank/DDBJ whole genome shotgun (WGS) entry which is preliminary data.</text>
</comment>
<evidence type="ECO:0000256" key="1">
    <source>
        <dbReference type="SAM" id="MobiDB-lite"/>
    </source>
</evidence>
<proteinExistence type="predicted"/>
<dbReference type="PANTHER" id="PTHR31286">
    <property type="entry name" value="GLYCINE-RICH CELL WALL STRUCTURAL PROTEIN 1.8-LIKE"/>
    <property type="match status" value="1"/>
</dbReference>
<name>A0AAW2YA07_9LAMI</name>
<sequence>MSYAKTVQQPSAAHFQHDPVREAKKIFPNEKMRPIGFDCSYKGEAGIIYSSEETALLAARLKFTLVDKFSHGLSNLNFLRIRIVKLGLKGNMTVGRLNFKHVLIHLTNEEDFSRLWLRGEWMFDGFHMRVFKWSPNFDPQIESSIIPVWIMLPELSVHLFEKHALFKLAAKIGKPLRMDEPTADMSRPDLARTSCNHLGHDISACIAKHHDGISHTNISPRPTGYTSTPNKEPRDLREIINNRRKGKAVANVNTPVTFSIEHNVENDAPIDSPTSANDKRSIANDVPSPPLHVPEPTLTARAMCRDWDAETKSQNAPHYMNIEAVEGLDRESDQDIFPSVVPNSLSEETSPKEAGTIRNFFWRKTSRQRCSGDQP</sequence>
<protein>
    <recommendedName>
        <fullName evidence="2">DUF4283 domain-containing protein</fullName>
    </recommendedName>
</protein>
<feature type="region of interest" description="Disordered" evidence="1">
    <location>
        <begin position="334"/>
        <end position="360"/>
    </location>
</feature>
<dbReference type="EMBL" id="JACGWN010000001">
    <property type="protein sequence ID" value="KAL0462618.1"/>
    <property type="molecule type" value="Genomic_DNA"/>
</dbReference>
<organism evidence="3">
    <name type="scientific">Sesamum latifolium</name>
    <dbReference type="NCBI Taxonomy" id="2727402"/>
    <lineage>
        <taxon>Eukaryota</taxon>
        <taxon>Viridiplantae</taxon>
        <taxon>Streptophyta</taxon>
        <taxon>Embryophyta</taxon>
        <taxon>Tracheophyta</taxon>
        <taxon>Spermatophyta</taxon>
        <taxon>Magnoliopsida</taxon>
        <taxon>eudicotyledons</taxon>
        <taxon>Gunneridae</taxon>
        <taxon>Pentapetalae</taxon>
        <taxon>asterids</taxon>
        <taxon>lamiids</taxon>
        <taxon>Lamiales</taxon>
        <taxon>Pedaliaceae</taxon>
        <taxon>Sesamum</taxon>
    </lineage>
</organism>
<dbReference type="InterPro" id="IPR040256">
    <property type="entry name" value="At4g02000-like"/>
</dbReference>
<dbReference type="AlphaFoldDB" id="A0AAW2YA07"/>
<feature type="domain" description="DUF4283" evidence="2">
    <location>
        <begin position="58"/>
        <end position="140"/>
    </location>
</feature>
<reference evidence="3" key="1">
    <citation type="submission" date="2020-06" db="EMBL/GenBank/DDBJ databases">
        <authorList>
            <person name="Li T."/>
            <person name="Hu X."/>
            <person name="Zhang T."/>
            <person name="Song X."/>
            <person name="Zhang H."/>
            <person name="Dai N."/>
            <person name="Sheng W."/>
            <person name="Hou X."/>
            <person name="Wei L."/>
        </authorList>
    </citation>
    <scope>NUCLEOTIDE SEQUENCE</scope>
    <source>
        <strain evidence="3">KEN1</strain>
        <tissue evidence="3">Leaf</tissue>
    </source>
</reference>
<dbReference type="PANTHER" id="PTHR31286:SF179">
    <property type="entry name" value="RNASE H TYPE-1 DOMAIN-CONTAINING PROTEIN"/>
    <property type="match status" value="1"/>
</dbReference>
<accession>A0AAW2YA07</accession>
<dbReference type="InterPro" id="IPR025558">
    <property type="entry name" value="DUF4283"/>
</dbReference>
<gene>
    <name evidence="3" type="ORF">Slati_0149400</name>
</gene>
<dbReference type="Pfam" id="PF14111">
    <property type="entry name" value="DUF4283"/>
    <property type="match status" value="1"/>
</dbReference>
<reference evidence="3" key="2">
    <citation type="journal article" date="2024" name="Plant">
        <title>Genomic evolution and insights into agronomic trait innovations of Sesamum species.</title>
        <authorList>
            <person name="Miao H."/>
            <person name="Wang L."/>
            <person name="Qu L."/>
            <person name="Liu H."/>
            <person name="Sun Y."/>
            <person name="Le M."/>
            <person name="Wang Q."/>
            <person name="Wei S."/>
            <person name="Zheng Y."/>
            <person name="Lin W."/>
            <person name="Duan Y."/>
            <person name="Cao H."/>
            <person name="Xiong S."/>
            <person name="Wang X."/>
            <person name="Wei L."/>
            <person name="Li C."/>
            <person name="Ma Q."/>
            <person name="Ju M."/>
            <person name="Zhao R."/>
            <person name="Li G."/>
            <person name="Mu C."/>
            <person name="Tian Q."/>
            <person name="Mei H."/>
            <person name="Zhang T."/>
            <person name="Gao T."/>
            <person name="Zhang H."/>
        </authorList>
    </citation>
    <scope>NUCLEOTIDE SEQUENCE</scope>
    <source>
        <strain evidence="3">KEN1</strain>
    </source>
</reference>